<comment type="caution">
    <text evidence="9">The sequence shown here is derived from an EMBL/GenBank/DDBJ whole genome shotgun (WGS) entry which is preliminary data.</text>
</comment>
<comment type="catalytic activity">
    <reaction evidence="7">
        <text>XTP + H2O = XMP + diphosphate + H(+)</text>
        <dbReference type="Rhea" id="RHEA:28610"/>
        <dbReference type="ChEBI" id="CHEBI:15377"/>
        <dbReference type="ChEBI" id="CHEBI:15378"/>
        <dbReference type="ChEBI" id="CHEBI:33019"/>
        <dbReference type="ChEBI" id="CHEBI:57464"/>
        <dbReference type="ChEBI" id="CHEBI:61314"/>
        <dbReference type="EC" id="3.6.1.66"/>
    </reaction>
</comment>
<comment type="catalytic activity">
    <reaction evidence="7">
        <text>dITP + H2O = dIMP + diphosphate + H(+)</text>
        <dbReference type="Rhea" id="RHEA:28342"/>
        <dbReference type="ChEBI" id="CHEBI:15377"/>
        <dbReference type="ChEBI" id="CHEBI:15378"/>
        <dbReference type="ChEBI" id="CHEBI:33019"/>
        <dbReference type="ChEBI" id="CHEBI:61194"/>
        <dbReference type="ChEBI" id="CHEBI:61382"/>
        <dbReference type="EC" id="3.6.1.66"/>
    </reaction>
</comment>
<feature type="binding site" evidence="7">
    <location>
        <position position="179"/>
    </location>
    <ligand>
        <name>substrate</name>
    </ligand>
</feature>
<feature type="binding site" evidence="7">
    <location>
        <begin position="184"/>
        <end position="185"/>
    </location>
    <ligand>
        <name>substrate</name>
    </ligand>
</feature>
<evidence type="ECO:0000256" key="6">
    <source>
        <dbReference type="ARBA" id="ARBA00023080"/>
    </source>
</evidence>
<evidence type="ECO:0000256" key="5">
    <source>
        <dbReference type="ARBA" id="ARBA00022842"/>
    </source>
</evidence>
<dbReference type="EMBL" id="JBHRVA010000002">
    <property type="protein sequence ID" value="MFC3302393.1"/>
    <property type="molecule type" value="Genomic_DNA"/>
</dbReference>
<comment type="subunit">
    <text evidence="7">Homodimer.</text>
</comment>
<evidence type="ECO:0000313" key="9">
    <source>
        <dbReference type="EMBL" id="MFC3302393.1"/>
    </source>
</evidence>
<feature type="binding site" evidence="7">
    <location>
        <position position="74"/>
    </location>
    <ligand>
        <name>Mg(2+)</name>
        <dbReference type="ChEBI" id="CHEBI:18420"/>
    </ligand>
</feature>
<dbReference type="PANTHER" id="PTHR11067:SF9">
    <property type="entry name" value="INOSINE TRIPHOSPHATE PYROPHOSPHATASE"/>
    <property type="match status" value="1"/>
</dbReference>
<dbReference type="EC" id="3.6.1.66" evidence="7"/>
<dbReference type="Proteomes" id="UP001595607">
    <property type="component" value="Unassembled WGS sequence"/>
</dbReference>
<proteinExistence type="inferred from homology"/>
<feature type="binding site" evidence="7">
    <location>
        <begin position="156"/>
        <end position="159"/>
    </location>
    <ligand>
        <name>substrate</name>
    </ligand>
</feature>
<feature type="binding site" evidence="7">
    <location>
        <begin position="13"/>
        <end position="18"/>
    </location>
    <ligand>
        <name>substrate</name>
    </ligand>
</feature>
<accession>A0ABV7MBI0</accession>
<evidence type="ECO:0000256" key="7">
    <source>
        <dbReference type="HAMAP-Rule" id="MF_01405"/>
    </source>
</evidence>
<dbReference type="SUPFAM" id="SSF52972">
    <property type="entry name" value="ITPase-like"/>
    <property type="match status" value="1"/>
</dbReference>
<comment type="function">
    <text evidence="7">Pyrophosphatase that catalyzes the hydrolysis of nucleoside triphosphates to their monophosphate derivatives, with a high preference for the non-canonical purine nucleotides XTP (xanthosine triphosphate), dITP (deoxyinosine triphosphate) and ITP. Seems to function as a house-cleaning enzyme that removes non-canonical purine nucleotides from the nucleotide pool, thus preventing their incorporation into DNA/RNA and avoiding chromosomal lesions.</text>
</comment>
<dbReference type="InterPro" id="IPR002637">
    <property type="entry name" value="RdgB/HAM1"/>
</dbReference>
<evidence type="ECO:0000256" key="3">
    <source>
        <dbReference type="ARBA" id="ARBA00022741"/>
    </source>
</evidence>
<keyword evidence="5 7" id="KW-0460">Magnesium</keyword>
<feature type="active site" description="Proton acceptor" evidence="7">
    <location>
        <position position="74"/>
    </location>
</feature>
<keyword evidence="3 7" id="KW-0547">Nucleotide-binding</keyword>
<dbReference type="CDD" id="cd00515">
    <property type="entry name" value="HAM1"/>
    <property type="match status" value="1"/>
</dbReference>
<keyword evidence="6 7" id="KW-0546">Nucleotide metabolism</keyword>
<organism evidence="9 10">
    <name type="scientific">Parvularcula lutaonensis</name>
    <dbReference type="NCBI Taxonomy" id="491923"/>
    <lineage>
        <taxon>Bacteria</taxon>
        <taxon>Pseudomonadati</taxon>
        <taxon>Pseudomonadota</taxon>
        <taxon>Alphaproteobacteria</taxon>
        <taxon>Parvularculales</taxon>
        <taxon>Parvularculaceae</taxon>
        <taxon>Parvularcula</taxon>
    </lineage>
</organism>
<comment type="cofactor">
    <cofactor evidence="7">
        <name>Mg(2+)</name>
        <dbReference type="ChEBI" id="CHEBI:18420"/>
    </cofactor>
    <text evidence="7">Binds 1 Mg(2+) ion per subunit.</text>
</comment>
<dbReference type="InterPro" id="IPR029001">
    <property type="entry name" value="ITPase-like_fam"/>
</dbReference>
<keyword evidence="4 7" id="KW-0378">Hydrolase</keyword>
<comment type="similarity">
    <text evidence="1 7 8">Belongs to the HAM1 NTPase family.</text>
</comment>
<gene>
    <name evidence="9" type="primary">rdgB</name>
    <name evidence="9" type="ORF">ACFONP_06570</name>
</gene>
<dbReference type="NCBIfam" id="TIGR00042">
    <property type="entry name" value="RdgB/HAM1 family non-canonical purine NTP pyrophosphatase"/>
    <property type="match status" value="1"/>
</dbReference>
<evidence type="ECO:0000256" key="1">
    <source>
        <dbReference type="ARBA" id="ARBA00008023"/>
    </source>
</evidence>
<sequence>MELFPGNRLVLATRNEGKVREMQRLLEGRGVEVTTAAALGLPEVEETGTSFEENATLKAESAVKASGFAVLADDSGLSADALGGAPGVYSADWGGPERDFGKAMARLGREVKAAGDDRGAKFVSVLVLLWPDGRRVEARGEVRGTLVFPPRGEGGFGYDPCFIPEGEDRTFGEMAAEEKARFSHRSRAMEALMRELLG</sequence>
<name>A0ABV7MBI0_9PROT</name>
<dbReference type="GO" id="GO:0036220">
    <property type="term" value="F:ITP diphosphatase activity"/>
    <property type="evidence" value="ECO:0007669"/>
    <property type="project" value="UniProtKB-EC"/>
</dbReference>
<keyword evidence="10" id="KW-1185">Reference proteome</keyword>
<dbReference type="Gene3D" id="3.90.950.10">
    <property type="match status" value="1"/>
</dbReference>
<evidence type="ECO:0000256" key="8">
    <source>
        <dbReference type="RuleBase" id="RU003781"/>
    </source>
</evidence>
<comment type="catalytic activity">
    <reaction evidence="7">
        <text>ITP + H2O = IMP + diphosphate + H(+)</text>
        <dbReference type="Rhea" id="RHEA:29399"/>
        <dbReference type="ChEBI" id="CHEBI:15377"/>
        <dbReference type="ChEBI" id="CHEBI:15378"/>
        <dbReference type="ChEBI" id="CHEBI:33019"/>
        <dbReference type="ChEBI" id="CHEBI:58053"/>
        <dbReference type="ChEBI" id="CHEBI:61402"/>
        <dbReference type="EC" id="3.6.1.66"/>
    </reaction>
</comment>
<dbReference type="Pfam" id="PF01725">
    <property type="entry name" value="Ham1p_like"/>
    <property type="match status" value="1"/>
</dbReference>
<reference evidence="10" key="1">
    <citation type="journal article" date="2019" name="Int. J. Syst. Evol. Microbiol.">
        <title>The Global Catalogue of Microorganisms (GCM) 10K type strain sequencing project: providing services to taxonomists for standard genome sequencing and annotation.</title>
        <authorList>
            <consortium name="The Broad Institute Genomics Platform"/>
            <consortium name="The Broad Institute Genome Sequencing Center for Infectious Disease"/>
            <person name="Wu L."/>
            <person name="Ma J."/>
        </authorList>
    </citation>
    <scope>NUCLEOTIDE SEQUENCE [LARGE SCALE GENOMIC DNA]</scope>
    <source>
        <strain evidence="10">KCTC 22245</strain>
    </source>
</reference>
<evidence type="ECO:0000313" key="10">
    <source>
        <dbReference type="Proteomes" id="UP001595607"/>
    </source>
</evidence>
<protein>
    <recommendedName>
        <fullName evidence="7">dITP/XTP pyrophosphatase</fullName>
        <ecNumber evidence="7">3.6.1.66</ecNumber>
    </recommendedName>
    <alternativeName>
        <fullName evidence="7">Non-canonical purine NTP pyrophosphatase</fullName>
    </alternativeName>
    <alternativeName>
        <fullName evidence="7">Non-standard purine NTP pyrophosphatase</fullName>
    </alternativeName>
    <alternativeName>
        <fullName evidence="7">Nucleoside-triphosphate diphosphatase</fullName>
    </alternativeName>
    <alternativeName>
        <fullName evidence="7">Nucleoside-triphosphate pyrophosphatase</fullName>
        <shortName evidence="7">NTPase</shortName>
    </alternativeName>
</protein>
<evidence type="ECO:0000256" key="4">
    <source>
        <dbReference type="ARBA" id="ARBA00022801"/>
    </source>
</evidence>
<feature type="binding site" evidence="7">
    <location>
        <position position="45"/>
    </location>
    <ligand>
        <name>Mg(2+)</name>
        <dbReference type="ChEBI" id="CHEBI:18420"/>
    </ligand>
</feature>
<evidence type="ECO:0000256" key="2">
    <source>
        <dbReference type="ARBA" id="ARBA00022723"/>
    </source>
</evidence>
<keyword evidence="2 7" id="KW-0479">Metal-binding</keyword>
<dbReference type="PANTHER" id="PTHR11067">
    <property type="entry name" value="INOSINE TRIPHOSPHATE PYROPHOSPHATASE/HAM1 PROTEIN"/>
    <property type="match status" value="1"/>
</dbReference>
<dbReference type="HAMAP" id="MF_01405">
    <property type="entry name" value="Non_canon_purine_NTPase"/>
    <property type="match status" value="1"/>
</dbReference>
<feature type="binding site" evidence="7">
    <location>
        <position position="75"/>
    </location>
    <ligand>
        <name>substrate</name>
    </ligand>
</feature>
<dbReference type="InterPro" id="IPR020922">
    <property type="entry name" value="dITP/XTP_pyrophosphatase"/>
</dbReference>
<dbReference type="RefSeq" id="WP_189570608.1">
    <property type="nucleotide sequence ID" value="NZ_BMXU01000001.1"/>
</dbReference>